<evidence type="ECO:0000256" key="1">
    <source>
        <dbReference type="SAM" id="MobiDB-lite"/>
    </source>
</evidence>
<keyword evidence="4" id="KW-0406">Ion transport</keyword>
<feature type="region of interest" description="Disordered" evidence="1">
    <location>
        <begin position="82"/>
        <end position="114"/>
    </location>
</feature>
<dbReference type="PANTHER" id="PTHR14499">
    <property type="entry name" value="POTASSIUM CHANNEL TETRAMERIZATION DOMAIN-CONTAINING"/>
    <property type="match status" value="1"/>
</dbReference>
<keyword evidence="4" id="KW-0407">Ion channel</keyword>
<feature type="compositionally biased region" description="Polar residues" evidence="1">
    <location>
        <begin position="352"/>
        <end position="362"/>
    </location>
</feature>
<dbReference type="GO" id="GO:0051260">
    <property type="term" value="P:protein homooligomerization"/>
    <property type="evidence" value="ECO:0007669"/>
    <property type="project" value="InterPro"/>
</dbReference>
<gene>
    <name evidence="4" type="ORF">RCL2_002987000</name>
    <name evidence="3" type="ORF">RclHR1_13180003</name>
</gene>
<dbReference type="EMBL" id="BLAL01000324">
    <property type="protein sequence ID" value="GET03534.1"/>
    <property type="molecule type" value="Genomic_DNA"/>
</dbReference>
<evidence type="ECO:0000259" key="2">
    <source>
        <dbReference type="SMART" id="SM00225"/>
    </source>
</evidence>
<dbReference type="STRING" id="94130.A0A2Z6Q9A5"/>
<dbReference type="InterPro" id="IPR011333">
    <property type="entry name" value="SKP1/BTB/POZ_sf"/>
</dbReference>
<evidence type="ECO:0000313" key="3">
    <source>
        <dbReference type="EMBL" id="GBB86760.1"/>
    </source>
</evidence>
<name>A0A2Z6Q9A5_9GLOM</name>
<reference evidence="4" key="2">
    <citation type="submission" date="2019-10" db="EMBL/GenBank/DDBJ databases">
        <title>Conservation and host-specific expression of non-tandemly repeated heterogenous ribosome RNA gene in arbuscular mycorrhizal fungi.</title>
        <authorList>
            <person name="Maeda T."/>
            <person name="Kobayashi Y."/>
            <person name="Nakagawa T."/>
            <person name="Ezawa T."/>
            <person name="Yamaguchi K."/>
            <person name="Bino T."/>
            <person name="Nishimoto Y."/>
            <person name="Shigenobu S."/>
            <person name="Kawaguchi M."/>
        </authorList>
    </citation>
    <scope>NUCLEOTIDE SEQUENCE</scope>
    <source>
        <strain evidence="4">HR1</strain>
    </source>
</reference>
<comment type="caution">
    <text evidence="3">The sequence shown here is derived from an EMBL/GenBank/DDBJ whole genome shotgun (WGS) entry which is preliminary data.</text>
</comment>
<evidence type="ECO:0000313" key="4">
    <source>
        <dbReference type="EMBL" id="GET03534.1"/>
    </source>
</evidence>
<dbReference type="CDD" id="cd18316">
    <property type="entry name" value="BTB_POZ_KCTD-like"/>
    <property type="match status" value="1"/>
</dbReference>
<dbReference type="InterPro" id="IPR000210">
    <property type="entry name" value="BTB/POZ_dom"/>
</dbReference>
<feature type="region of interest" description="Disordered" evidence="1">
    <location>
        <begin position="340"/>
        <end position="362"/>
    </location>
</feature>
<keyword evidence="5" id="KW-1185">Reference proteome</keyword>
<dbReference type="InterPro" id="IPR003131">
    <property type="entry name" value="T1-type_BTB"/>
</dbReference>
<accession>A0A2Z6Q9A5</accession>
<dbReference type="Proteomes" id="UP000615446">
    <property type="component" value="Unassembled WGS sequence"/>
</dbReference>
<dbReference type="Proteomes" id="UP000247702">
    <property type="component" value="Unassembled WGS sequence"/>
</dbReference>
<reference evidence="3 5" key="1">
    <citation type="submission" date="2017-11" db="EMBL/GenBank/DDBJ databases">
        <title>The genome of Rhizophagus clarus HR1 reveals common genetic basis of auxotrophy among arbuscular mycorrhizal fungi.</title>
        <authorList>
            <person name="Kobayashi Y."/>
        </authorList>
    </citation>
    <scope>NUCLEOTIDE SEQUENCE [LARGE SCALE GENOMIC DNA]</scope>
    <source>
        <strain evidence="3 5">HR1</strain>
    </source>
</reference>
<dbReference type="AlphaFoldDB" id="A0A2Z6Q9A5"/>
<dbReference type="GO" id="GO:0034220">
    <property type="term" value="P:monoatomic ion transmembrane transport"/>
    <property type="evidence" value="ECO:0007669"/>
    <property type="project" value="UniProtKB-KW"/>
</dbReference>
<proteinExistence type="predicted"/>
<dbReference type="Gene3D" id="3.30.710.10">
    <property type="entry name" value="Potassium Channel Kv1.1, Chain A"/>
    <property type="match status" value="1"/>
</dbReference>
<evidence type="ECO:0000313" key="5">
    <source>
        <dbReference type="Proteomes" id="UP000247702"/>
    </source>
</evidence>
<feature type="compositionally biased region" description="Low complexity" evidence="1">
    <location>
        <begin position="340"/>
        <end position="351"/>
    </location>
</feature>
<dbReference type="Pfam" id="PF02214">
    <property type="entry name" value="BTB_2"/>
    <property type="match status" value="1"/>
</dbReference>
<dbReference type="SUPFAM" id="SSF54695">
    <property type="entry name" value="POZ domain"/>
    <property type="match status" value="1"/>
</dbReference>
<dbReference type="SMART" id="SM00225">
    <property type="entry name" value="BTB"/>
    <property type="match status" value="1"/>
</dbReference>
<protein>
    <submittedName>
        <fullName evidence="4">Potassium channel regulatory protein</fullName>
    </submittedName>
</protein>
<feature type="compositionally biased region" description="Pro residues" evidence="1">
    <location>
        <begin position="89"/>
        <end position="110"/>
    </location>
</feature>
<organism evidence="3 5">
    <name type="scientific">Rhizophagus clarus</name>
    <dbReference type="NCBI Taxonomy" id="94130"/>
    <lineage>
        <taxon>Eukaryota</taxon>
        <taxon>Fungi</taxon>
        <taxon>Fungi incertae sedis</taxon>
        <taxon>Mucoromycota</taxon>
        <taxon>Glomeromycotina</taxon>
        <taxon>Glomeromycetes</taxon>
        <taxon>Glomerales</taxon>
        <taxon>Glomeraceae</taxon>
        <taxon>Rhizophagus</taxon>
    </lineage>
</organism>
<feature type="domain" description="BTB" evidence="2">
    <location>
        <begin position="142"/>
        <end position="251"/>
    </location>
</feature>
<keyword evidence="4" id="KW-0813">Transport</keyword>
<dbReference type="OrthoDB" id="2414723at2759"/>
<sequence length="431" mass="49216">MAVPLKIKKFFGKCKKPFTCISKITKISRKNKETISPSPIITNTTNVNIPIKEEIINKEIKANVTLPETKFISEKQFYQFDAKQQQPIQPQPQPRQQPQQPHPQPQPHPHPTIKNNYKRYSINNIFNKPKFSPVAPSFVHPVAIKLNVGGITYMTTQQTLCTYPSYLSELFFIFRSPNLPPSSTHPQYPWPEELFIDRDGELFNYILAFLRTGTLPNTLPLSILQKLDYEAGFYGIKPLQTLISHRVQIHISSPKYKVIPIERLSNDENDFDDGEENLEISVTSNGVGIRRSDSSSYSISTLPQRNRINSDNISLYSNSSGDSSEVVPIIYNPCNTTSTSASRTPTASFTPITRTPKSSTSTQNNFYASSAVNQNCSYKPEYEIISITKIPIILKDNNYTFDNFDKMNYLYDEEFHTKEFATFVVLQRKDE</sequence>
<dbReference type="PANTHER" id="PTHR14499:SF136">
    <property type="entry name" value="GH08630P"/>
    <property type="match status" value="1"/>
</dbReference>
<dbReference type="EMBL" id="BEXD01000356">
    <property type="protein sequence ID" value="GBB86760.1"/>
    <property type="molecule type" value="Genomic_DNA"/>
</dbReference>